<evidence type="ECO:0000313" key="4">
    <source>
        <dbReference type="Proteomes" id="UP000311382"/>
    </source>
</evidence>
<accession>A0A5C5FXB4</accession>
<dbReference type="STRING" id="5288.A0A5C5FXB4"/>
<feature type="compositionally biased region" description="Low complexity" evidence="1">
    <location>
        <begin position="28"/>
        <end position="44"/>
    </location>
</feature>
<evidence type="ECO:0000256" key="2">
    <source>
        <dbReference type="SAM" id="Phobius"/>
    </source>
</evidence>
<evidence type="ECO:0000256" key="1">
    <source>
        <dbReference type="SAM" id="MobiDB-lite"/>
    </source>
</evidence>
<dbReference type="EMBL" id="SOZI01000041">
    <property type="protein sequence ID" value="TNY21557.1"/>
    <property type="molecule type" value="Genomic_DNA"/>
</dbReference>
<feature type="region of interest" description="Disordered" evidence="1">
    <location>
        <begin position="22"/>
        <end position="114"/>
    </location>
</feature>
<keyword evidence="2" id="KW-0472">Membrane</keyword>
<evidence type="ECO:0000313" key="3">
    <source>
        <dbReference type="EMBL" id="TNY21557.1"/>
    </source>
</evidence>
<feature type="compositionally biased region" description="Polar residues" evidence="1">
    <location>
        <begin position="245"/>
        <end position="260"/>
    </location>
</feature>
<proteinExistence type="predicted"/>
<feature type="compositionally biased region" description="Low complexity" evidence="1">
    <location>
        <begin position="88"/>
        <end position="99"/>
    </location>
</feature>
<keyword evidence="4" id="KW-1185">Reference proteome</keyword>
<protein>
    <recommendedName>
        <fullName evidence="5">GDP-fucose protein O-fucosyltransferase-domain-containing protein</fullName>
    </recommendedName>
</protein>
<comment type="caution">
    <text evidence="3">The sequence shown here is derived from an EMBL/GenBank/DDBJ whole genome shotgun (WGS) entry which is preliminary data.</text>
</comment>
<gene>
    <name evidence="3" type="ORF">DMC30DRAFT_197178</name>
</gene>
<keyword evidence="2" id="KW-1133">Transmembrane helix</keyword>
<name>A0A5C5FXB4_9BASI</name>
<dbReference type="Proteomes" id="UP000311382">
    <property type="component" value="Unassembled WGS sequence"/>
</dbReference>
<feature type="transmembrane region" description="Helical" evidence="2">
    <location>
        <begin position="118"/>
        <end position="136"/>
    </location>
</feature>
<evidence type="ECO:0008006" key="5">
    <source>
        <dbReference type="Google" id="ProtNLM"/>
    </source>
</evidence>
<feature type="compositionally biased region" description="Gly residues" evidence="1">
    <location>
        <begin position="169"/>
        <end position="181"/>
    </location>
</feature>
<dbReference type="PANTHER" id="PTHR36050">
    <property type="entry name" value="O-FUCOSYLTRANSFERASE 30"/>
    <property type="match status" value="1"/>
</dbReference>
<feature type="region of interest" description="Disordered" evidence="1">
    <location>
        <begin position="165"/>
        <end position="266"/>
    </location>
</feature>
<organism evidence="3 4">
    <name type="scientific">Rhodotorula diobovata</name>
    <dbReference type="NCBI Taxonomy" id="5288"/>
    <lineage>
        <taxon>Eukaryota</taxon>
        <taxon>Fungi</taxon>
        <taxon>Dikarya</taxon>
        <taxon>Basidiomycota</taxon>
        <taxon>Pucciniomycotina</taxon>
        <taxon>Microbotryomycetes</taxon>
        <taxon>Sporidiobolales</taxon>
        <taxon>Sporidiobolaceae</taxon>
        <taxon>Rhodotorula</taxon>
    </lineage>
</organism>
<keyword evidence="2" id="KW-0812">Transmembrane</keyword>
<sequence>MPTPRMPRSASSSSSPFDFAARLNITISSPPSSGHSSGLSSPSSQHFPGGVAGGASEPLLPRSFHPSSPASGAHHRRTSSLSGIALTAPSSPSSSAFPPLVAEKAPPRPTRRGSPKRWTALLALALVFGLALSSTWQGVIGNGDGYATSVSEGWRAGLKGVKNWRTGLGKAGGGGPEGANEGGERDAMPPDTPLQELDGSAQASELTAEAAIDDGKAPNVLDPSVEDDEVPDSTAASDEGASASEKPTSTSTTVAPTLNVNPFPHPAPRDPKVASQMRYLAFENHSGFHNQRKSLVNALVLAQLLNRTLLIQPARLGSPVPWEFDPKFRVAFSERCKAGLEPDKPIATLSNAHAVSTGEECEDPSKWTYAGWDWLLSPSLLAGRPLVDRWNSSSAWFTAPLDEGGLGLRDDEIHRFEDVDRRSYQILDDRETQMNEASFMSRLELDDLRDEAGLGGKRLLRFGSLFSGARLKFTDEGNRKLFDDTTRNVVLQNDGLDAISDKIRGQLGSYVAAHARVGDGVFKSKAVQNMENVFRQVAHDVLGLRKADVDVLLAEVSTSAPTSKASVKAAKNKVKGKARGHRGKKVARAFGSAGPSLSLAERAGVSAPWDDADDTDEADLLFDPDERRATPLPFARARARHHRRALTGGPSQPLAPSLHCRGPLHDAKKAPHLTPLNTPLYIATDSRSPTTDPALAPFIRWFPCLFFLSDFAESSDVNDEPVSELVELVEAKGADEGGGKWTNEWDGQAMAKYLYPFLEAEIAARAVDVVGTPQSTFSGYVRGILHQAYLEDGIAAGWSGRP</sequence>
<reference evidence="3 4" key="1">
    <citation type="submission" date="2019-03" db="EMBL/GenBank/DDBJ databases">
        <title>Rhodosporidium diobovatum UCD-FST 08-225 genome sequencing, assembly, and annotation.</title>
        <authorList>
            <person name="Fakankun I.U."/>
            <person name="Fristensky B."/>
            <person name="Levin D.B."/>
        </authorList>
    </citation>
    <scope>NUCLEOTIDE SEQUENCE [LARGE SCALE GENOMIC DNA]</scope>
    <source>
        <strain evidence="3 4">UCD-FST 08-225</strain>
    </source>
</reference>
<dbReference type="AlphaFoldDB" id="A0A5C5FXB4"/>
<dbReference type="PANTHER" id="PTHR36050:SF1">
    <property type="entry name" value="O-FUCOSYLTRANSFERASE 30"/>
    <property type="match status" value="1"/>
</dbReference>
<dbReference type="OrthoDB" id="1882547at2759"/>